<name>A0A8J5JI99_HOMAM</name>
<reference evidence="2" key="1">
    <citation type="journal article" date="2021" name="Sci. Adv.">
        <title>The American lobster genome reveals insights on longevity, neural, and immune adaptations.</title>
        <authorList>
            <person name="Polinski J.M."/>
            <person name="Zimin A.V."/>
            <person name="Clark K.F."/>
            <person name="Kohn A.B."/>
            <person name="Sadowski N."/>
            <person name="Timp W."/>
            <person name="Ptitsyn A."/>
            <person name="Khanna P."/>
            <person name="Romanova D.Y."/>
            <person name="Williams P."/>
            <person name="Greenwood S.J."/>
            <person name="Moroz L.L."/>
            <person name="Walt D.R."/>
            <person name="Bodnar A.G."/>
        </authorList>
    </citation>
    <scope>NUCLEOTIDE SEQUENCE</scope>
    <source>
        <strain evidence="2">GMGI-L3</strain>
    </source>
</reference>
<gene>
    <name evidence="2" type="primary">MGAT3-L</name>
    <name evidence="2" type="ORF">Hamer_G021071</name>
</gene>
<feature type="compositionally biased region" description="Basic and acidic residues" evidence="1">
    <location>
        <begin position="196"/>
        <end position="213"/>
    </location>
</feature>
<sequence length="701" mass="79593">MCLRISLMRSWRRIAAECRLRKRLLLKSVVVLIVVQVCDGGRTQSVLVYMLVASNHRLQEEKEMEKEDHQGDDTVLGAWVVGQNIVLFTATYGRGTFLSQELQDPRQESGQESVYVEAQKDNTTEASPGVRVGVVSINKTGHRGGDSKSETRLPAGRRGGVNGSGEDNPHNQNVPGALTPARKDHGDGENQAGETVGKERAMKDKVEGERSIGEVEEEKEDPIGGRGVEEEFVKYRGEDKMALLVEENDIYRANIEKKSDDGVKKYAPETTVTVRKNMTKKKNNTSGMDDKSYTKNAVVNGEPNGVGTTGDGEDSVGVVQTSDFKFRTYNKSNPSEFVLSFDTRKYFQDIGENRTCFIGGTDIERTEQSPEGGCRCLDRYFGMDCGIPEAAWYGRYKHHFPGTLLRRREVPRRIINGFPVNHEFALFETRMHELYDVVDVFIVGESNYTAHGDPKDLKFLSRFQQGYLKEYQEKIVYVSLEFFSLMSQKSGWVADSYLRVYLGEKGLSLLKGVRDDDLFVLSDADELPTREILTFLKVYDGYPEPVTFALRWNVFGFFWRVSKENTWLNVINGNKEEVTHVSSVATIGMLRKVLLGNVYNIRKQGMWKNLKMAHSVRSYRDEGHIVGDWEAGTVGHYAGWHCSWCFSPENIVQKLNSAQADDKPRWGDYPEKKNLTYVATRIWRGLYVFPVYCYTIHFHLT</sequence>
<evidence type="ECO:0000256" key="1">
    <source>
        <dbReference type="SAM" id="MobiDB-lite"/>
    </source>
</evidence>
<keyword evidence="3" id="KW-1185">Reference proteome</keyword>
<dbReference type="PANTHER" id="PTHR12224">
    <property type="entry name" value="BETA-1,4-MANNOSYL-GLYCOPROTEIN BETA-1,4-N-ACETYLGLUCOSAMINYL-TRANSFERASE"/>
    <property type="match status" value="1"/>
</dbReference>
<comment type="caution">
    <text evidence="2">The sequence shown here is derived from an EMBL/GenBank/DDBJ whole genome shotgun (WGS) entry which is preliminary data.</text>
</comment>
<dbReference type="Proteomes" id="UP000747542">
    <property type="component" value="Unassembled WGS sequence"/>
</dbReference>
<organism evidence="2 3">
    <name type="scientific">Homarus americanus</name>
    <name type="common">American lobster</name>
    <dbReference type="NCBI Taxonomy" id="6706"/>
    <lineage>
        <taxon>Eukaryota</taxon>
        <taxon>Metazoa</taxon>
        <taxon>Ecdysozoa</taxon>
        <taxon>Arthropoda</taxon>
        <taxon>Crustacea</taxon>
        <taxon>Multicrustacea</taxon>
        <taxon>Malacostraca</taxon>
        <taxon>Eumalacostraca</taxon>
        <taxon>Eucarida</taxon>
        <taxon>Decapoda</taxon>
        <taxon>Pleocyemata</taxon>
        <taxon>Astacidea</taxon>
        <taxon>Nephropoidea</taxon>
        <taxon>Nephropidae</taxon>
        <taxon>Homarus</taxon>
    </lineage>
</organism>
<dbReference type="GO" id="GO:0006044">
    <property type="term" value="P:N-acetylglucosamine metabolic process"/>
    <property type="evidence" value="ECO:0007669"/>
    <property type="project" value="TreeGrafter"/>
</dbReference>
<dbReference type="InterPro" id="IPR006813">
    <property type="entry name" value="Glyco_trans_17"/>
</dbReference>
<dbReference type="PANTHER" id="PTHR12224:SF0">
    <property type="entry name" value="BETA-1,4-MANNOSYL-GLYCOPROTEIN 4-BETA-N-ACETYLGLUCOSAMINYLTRANSFERASE"/>
    <property type="match status" value="1"/>
</dbReference>
<proteinExistence type="predicted"/>
<evidence type="ECO:0000313" key="3">
    <source>
        <dbReference type="Proteomes" id="UP000747542"/>
    </source>
</evidence>
<accession>A0A8J5JI99</accession>
<protein>
    <submittedName>
        <fullName evidence="2">Beta-1-4-mannosyl-glycoprotein 4-beta-N-acetylglucosaminyltransferase-like</fullName>
    </submittedName>
</protein>
<dbReference type="Pfam" id="PF04724">
    <property type="entry name" value="Glyco_transf_17"/>
    <property type="match status" value="1"/>
</dbReference>
<dbReference type="GO" id="GO:0016020">
    <property type="term" value="C:membrane"/>
    <property type="evidence" value="ECO:0007669"/>
    <property type="project" value="InterPro"/>
</dbReference>
<dbReference type="GO" id="GO:0003830">
    <property type="term" value="F:beta-1,4-mannosylglycoprotein 4-beta-N-acetylglucosaminyltransferase activity"/>
    <property type="evidence" value="ECO:0007669"/>
    <property type="project" value="InterPro"/>
</dbReference>
<dbReference type="AlphaFoldDB" id="A0A8J5JI99"/>
<feature type="region of interest" description="Disordered" evidence="1">
    <location>
        <begin position="119"/>
        <end position="223"/>
    </location>
</feature>
<dbReference type="EMBL" id="JAHLQT010034856">
    <property type="protein sequence ID" value="KAG7158517.1"/>
    <property type="molecule type" value="Genomic_DNA"/>
</dbReference>
<evidence type="ECO:0000313" key="2">
    <source>
        <dbReference type="EMBL" id="KAG7158517.1"/>
    </source>
</evidence>